<protein>
    <submittedName>
        <fullName evidence="1">Uncharacterized protein</fullName>
    </submittedName>
</protein>
<sequence length="118" mass="13600">MGMKEAIMDAYKKTVRATDFGVSMLSSYEEIQTHIAYMLAERFKDKALIVVSEHDYWTGRTDTGNAQKRFEEELKDHGIILEDADREILKIIAISNDLYKKAKQELVLALAIHRDRHG</sequence>
<dbReference type="AlphaFoldDB" id="A0A6G7GPG2"/>
<proteinExistence type="predicted"/>
<gene>
    <name evidence="1" type="ORF">KsCSTR_18340</name>
</gene>
<evidence type="ECO:0000313" key="1">
    <source>
        <dbReference type="EMBL" id="QII11213.1"/>
    </source>
</evidence>
<organism evidence="1 2">
    <name type="scientific">Kuenenia stuttgartiensis</name>
    <dbReference type="NCBI Taxonomy" id="174633"/>
    <lineage>
        <taxon>Bacteria</taxon>
        <taxon>Pseudomonadati</taxon>
        <taxon>Planctomycetota</taxon>
        <taxon>Candidatus Brocadiia</taxon>
        <taxon>Candidatus Brocadiales</taxon>
        <taxon>Candidatus Brocadiaceae</taxon>
        <taxon>Candidatus Kuenenia</taxon>
    </lineage>
</organism>
<dbReference type="EMBL" id="CP049055">
    <property type="protein sequence ID" value="QII11213.1"/>
    <property type="molecule type" value="Genomic_DNA"/>
</dbReference>
<dbReference type="Proteomes" id="UP000501926">
    <property type="component" value="Chromosome"/>
</dbReference>
<reference evidence="1 2" key="1">
    <citation type="submission" date="2020-02" db="EMBL/GenBank/DDBJ databases">
        <title>Newly sequenced genome of strain CSTR1 showed variability in Candidatus Kuenenia stuttgartiensis genomes.</title>
        <authorList>
            <person name="Ding C."/>
            <person name="Adrian L."/>
        </authorList>
    </citation>
    <scope>NUCLEOTIDE SEQUENCE [LARGE SCALE GENOMIC DNA]</scope>
    <source>
        <strain evidence="1 2">CSTR1</strain>
    </source>
</reference>
<name>A0A6G7GPG2_KUEST</name>
<accession>A0A6G7GPG2</accession>
<evidence type="ECO:0000313" key="2">
    <source>
        <dbReference type="Proteomes" id="UP000501926"/>
    </source>
</evidence>